<evidence type="ECO:0000313" key="4">
    <source>
        <dbReference type="EMBL" id="MBU3855671.1"/>
    </source>
</evidence>
<dbReference type="InterPro" id="IPR011250">
    <property type="entry name" value="OMP/PagP_B-barrel"/>
</dbReference>
<reference evidence="4" key="1">
    <citation type="journal article" date="2021" name="PeerJ">
        <title>Extensive microbial diversity within the chicken gut microbiome revealed by metagenomics and culture.</title>
        <authorList>
            <person name="Gilroy R."/>
            <person name="Ravi A."/>
            <person name="Getino M."/>
            <person name="Pursley I."/>
            <person name="Horton D.L."/>
            <person name="Alikhan N.F."/>
            <person name="Baker D."/>
            <person name="Gharbi K."/>
            <person name="Hall N."/>
            <person name="Watson M."/>
            <person name="Adriaenssens E.M."/>
            <person name="Foster-Nyarko E."/>
            <person name="Jarju S."/>
            <person name="Secka A."/>
            <person name="Antonio M."/>
            <person name="Oren A."/>
            <person name="Chaudhuri R.R."/>
            <person name="La Ragione R."/>
            <person name="Hildebrand F."/>
            <person name="Pallen M.J."/>
        </authorList>
    </citation>
    <scope>NUCLEOTIDE SEQUENCE</scope>
    <source>
        <strain evidence="4">8470</strain>
    </source>
</reference>
<comment type="caution">
    <text evidence="4">The sequence shown here is derived from an EMBL/GenBank/DDBJ whole genome shotgun (WGS) entry which is preliminary data.</text>
</comment>
<dbReference type="InterPro" id="IPR027385">
    <property type="entry name" value="Beta-barrel_OMP"/>
</dbReference>
<accession>A0A948TLP6</accession>
<evidence type="ECO:0000256" key="1">
    <source>
        <dbReference type="ARBA" id="ARBA00022729"/>
    </source>
</evidence>
<reference evidence="4" key="2">
    <citation type="submission" date="2021-04" db="EMBL/GenBank/DDBJ databases">
        <authorList>
            <person name="Gilroy R."/>
        </authorList>
    </citation>
    <scope>NUCLEOTIDE SEQUENCE</scope>
    <source>
        <strain evidence="4">8470</strain>
    </source>
</reference>
<evidence type="ECO:0000313" key="5">
    <source>
        <dbReference type="Proteomes" id="UP000784286"/>
    </source>
</evidence>
<dbReference type="Proteomes" id="UP000784286">
    <property type="component" value="Unassembled WGS sequence"/>
</dbReference>
<proteinExistence type="predicted"/>
<dbReference type="SUPFAM" id="SSF56925">
    <property type="entry name" value="OMPA-like"/>
    <property type="match status" value="1"/>
</dbReference>
<evidence type="ECO:0000259" key="3">
    <source>
        <dbReference type="Pfam" id="PF13505"/>
    </source>
</evidence>
<sequence length="194" mass="21235">MKKIFSALMLMACLCLAMPAQAQLKFGVKAGLNVSKVSISKEVFNPDNRTGFFIGPTADVTLPLLGLGLDASLLYNQFGIDTEEGSTMKKSIEIPVNVKWNFGFSSVVGAYVAVGPQFGFNVGHSWFKDICEFKKKTTSFNVGAGLNLFSHFRIGANYNFGLKDNGIMVKDESGSVTQDGFKHNTWQISLAYMF</sequence>
<dbReference type="AlphaFoldDB" id="A0A948TLP6"/>
<feature type="domain" description="Outer membrane protein beta-barrel" evidence="3">
    <location>
        <begin position="10"/>
        <end position="194"/>
    </location>
</feature>
<name>A0A948TLP6_9BACT</name>
<feature type="signal peptide" evidence="2">
    <location>
        <begin position="1"/>
        <end position="22"/>
    </location>
</feature>
<dbReference type="Pfam" id="PF13505">
    <property type="entry name" value="OMP_b-brl"/>
    <property type="match status" value="1"/>
</dbReference>
<dbReference type="EMBL" id="JAHLFJ010000038">
    <property type="protein sequence ID" value="MBU3855671.1"/>
    <property type="molecule type" value="Genomic_DNA"/>
</dbReference>
<feature type="chain" id="PRO_5037971137" evidence="2">
    <location>
        <begin position="23"/>
        <end position="194"/>
    </location>
</feature>
<organism evidence="4 5">
    <name type="scientific">Candidatus Phocaeicola excrementipullorum</name>
    <dbReference type="NCBI Taxonomy" id="2838731"/>
    <lineage>
        <taxon>Bacteria</taxon>
        <taxon>Pseudomonadati</taxon>
        <taxon>Bacteroidota</taxon>
        <taxon>Bacteroidia</taxon>
        <taxon>Bacteroidales</taxon>
        <taxon>Bacteroidaceae</taxon>
        <taxon>Phocaeicola</taxon>
    </lineage>
</organism>
<protein>
    <submittedName>
        <fullName evidence="4">Porin family protein</fullName>
    </submittedName>
</protein>
<gene>
    <name evidence="4" type="ORF">H9928_03780</name>
</gene>
<evidence type="ECO:0000256" key="2">
    <source>
        <dbReference type="SAM" id="SignalP"/>
    </source>
</evidence>
<keyword evidence="1 2" id="KW-0732">Signal</keyword>